<organism evidence="3 4">
    <name type="scientific">Rhodotorula diobovata</name>
    <dbReference type="NCBI Taxonomy" id="5288"/>
    <lineage>
        <taxon>Eukaryota</taxon>
        <taxon>Fungi</taxon>
        <taxon>Dikarya</taxon>
        <taxon>Basidiomycota</taxon>
        <taxon>Pucciniomycotina</taxon>
        <taxon>Microbotryomycetes</taxon>
        <taxon>Sporidiobolales</taxon>
        <taxon>Sporidiobolaceae</taxon>
        <taxon>Rhodotorula</taxon>
    </lineage>
</organism>
<evidence type="ECO:0000256" key="2">
    <source>
        <dbReference type="SAM" id="SignalP"/>
    </source>
</evidence>
<dbReference type="AlphaFoldDB" id="A0A5C5G2X9"/>
<comment type="caution">
    <text evidence="3">The sequence shown here is derived from an EMBL/GenBank/DDBJ whole genome shotgun (WGS) entry which is preliminary data.</text>
</comment>
<dbReference type="Proteomes" id="UP000311382">
    <property type="component" value="Unassembled WGS sequence"/>
</dbReference>
<reference evidence="3 4" key="1">
    <citation type="submission" date="2019-03" db="EMBL/GenBank/DDBJ databases">
        <title>Rhodosporidium diobovatum UCD-FST 08-225 genome sequencing, assembly, and annotation.</title>
        <authorList>
            <person name="Fakankun I.U."/>
            <person name="Fristensky B."/>
            <person name="Levin D.B."/>
        </authorList>
    </citation>
    <scope>NUCLEOTIDE SEQUENCE [LARGE SCALE GENOMIC DNA]</scope>
    <source>
        <strain evidence="3 4">UCD-FST 08-225</strain>
    </source>
</reference>
<keyword evidence="4" id="KW-1185">Reference proteome</keyword>
<feature type="signal peptide" evidence="2">
    <location>
        <begin position="1"/>
        <end position="25"/>
    </location>
</feature>
<keyword evidence="2" id="KW-0732">Signal</keyword>
<feature type="chain" id="PRO_5023053413" description="Secreted protein" evidence="2">
    <location>
        <begin position="26"/>
        <end position="112"/>
    </location>
</feature>
<evidence type="ECO:0000256" key="1">
    <source>
        <dbReference type="SAM" id="MobiDB-lite"/>
    </source>
</evidence>
<accession>A0A5C5G2X9</accession>
<evidence type="ECO:0000313" key="3">
    <source>
        <dbReference type="EMBL" id="TNY22906.1"/>
    </source>
</evidence>
<proteinExistence type="predicted"/>
<protein>
    <recommendedName>
        <fullName evidence="5">Secreted protein</fullName>
    </recommendedName>
</protein>
<evidence type="ECO:0008006" key="5">
    <source>
        <dbReference type="Google" id="ProtNLM"/>
    </source>
</evidence>
<gene>
    <name evidence="3" type="ORF">DMC30DRAFT_390872</name>
</gene>
<name>A0A5C5G2X9_9BASI</name>
<evidence type="ECO:0000313" key="4">
    <source>
        <dbReference type="Proteomes" id="UP000311382"/>
    </source>
</evidence>
<feature type="region of interest" description="Disordered" evidence="1">
    <location>
        <begin position="30"/>
        <end position="92"/>
    </location>
</feature>
<sequence>MYPTLSSLSLVLLSVGYLLDPACIARRRAVSRPETAQAHRRPESGSRLYCRRRLDDQNASGSCPTNARKRSRVMANESVGLSRGSNGVSPGLPAAPSRLPSLLLRALAVTQA</sequence>
<dbReference type="EMBL" id="SOZI01000018">
    <property type="protein sequence ID" value="TNY22906.1"/>
    <property type="molecule type" value="Genomic_DNA"/>
</dbReference>